<evidence type="ECO:0000256" key="14">
    <source>
        <dbReference type="NCBIfam" id="TIGR01072"/>
    </source>
</evidence>
<comment type="caution">
    <text evidence="16">The sequence shown here is derived from an EMBL/GenBank/DDBJ whole genome shotgun (WGS) entry which is preliminary data.</text>
</comment>
<dbReference type="GO" id="GO:0019277">
    <property type="term" value="P:UDP-N-acetylgalactosamine biosynthetic process"/>
    <property type="evidence" value="ECO:0007669"/>
    <property type="project" value="InterPro"/>
</dbReference>
<comment type="catalytic activity">
    <reaction evidence="13">
        <text>phosphoenolpyruvate + UDP-N-acetyl-alpha-D-glucosamine = UDP-N-acetyl-3-O-(1-carboxyvinyl)-alpha-D-glucosamine + phosphate</text>
        <dbReference type="Rhea" id="RHEA:18681"/>
        <dbReference type="ChEBI" id="CHEBI:43474"/>
        <dbReference type="ChEBI" id="CHEBI:57705"/>
        <dbReference type="ChEBI" id="CHEBI:58702"/>
        <dbReference type="ChEBI" id="CHEBI:68483"/>
        <dbReference type="EC" id="2.5.1.7"/>
    </reaction>
</comment>
<evidence type="ECO:0000256" key="11">
    <source>
        <dbReference type="ARBA" id="ARBA00039108"/>
    </source>
</evidence>
<dbReference type="GO" id="GO:0071555">
    <property type="term" value="P:cell wall organization"/>
    <property type="evidence" value="ECO:0007669"/>
    <property type="project" value="UniProtKB-KW"/>
</dbReference>
<feature type="domain" description="Enolpyruvate transferase" evidence="15">
    <location>
        <begin position="11"/>
        <end position="427"/>
    </location>
</feature>
<dbReference type="GO" id="GO:0005737">
    <property type="term" value="C:cytoplasm"/>
    <property type="evidence" value="ECO:0007669"/>
    <property type="project" value="UniProtKB-SubCell"/>
</dbReference>
<evidence type="ECO:0000256" key="12">
    <source>
        <dbReference type="ARBA" id="ARBA00039754"/>
    </source>
</evidence>
<evidence type="ECO:0000256" key="4">
    <source>
        <dbReference type="ARBA" id="ARBA00022618"/>
    </source>
</evidence>
<dbReference type="GO" id="GO:0051301">
    <property type="term" value="P:cell division"/>
    <property type="evidence" value="ECO:0007669"/>
    <property type="project" value="UniProtKB-KW"/>
</dbReference>
<dbReference type="EMBL" id="LYXE01000165">
    <property type="protein sequence ID" value="PDV97113.1"/>
    <property type="molecule type" value="Genomic_DNA"/>
</dbReference>
<evidence type="ECO:0000256" key="7">
    <source>
        <dbReference type="ARBA" id="ARBA00022984"/>
    </source>
</evidence>
<protein>
    <recommendedName>
        <fullName evidence="12 14">UDP-N-acetylglucosamine 1-carboxyvinyltransferase</fullName>
        <ecNumber evidence="11 14">2.5.1.7</ecNumber>
    </recommendedName>
</protein>
<dbReference type="SUPFAM" id="SSF55205">
    <property type="entry name" value="EPT/RTPC-like"/>
    <property type="match status" value="1"/>
</dbReference>
<dbReference type="RefSeq" id="WP_097654796.1">
    <property type="nucleotide sequence ID" value="NZ_LYXE01000165.1"/>
</dbReference>
<evidence type="ECO:0000259" key="15">
    <source>
        <dbReference type="Pfam" id="PF00275"/>
    </source>
</evidence>
<keyword evidence="5 16" id="KW-0808">Transferase</keyword>
<dbReference type="PANTHER" id="PTHR43783">
    <property type="entry name" value="UDP-N-ACETYLGLUCOSAMINE 1-CARBOXYVINYLTRANSFERASE"/>
    <property type="match status" value="1"/>
</dbReference>
<gene>
    <name evidence="16" type="ORF">A9Q02_19355</name>
</gene>
<evidence type="ECO:0000256" key="13">
    <source>
        <dbReference type="ARBA" id="ARBA00047527"/>
    </source>
</evidence>
<reference evidence="16 17" key="1">
    <citation type="submission" date="2016-05" db="EMBL/GenBank/DDBJ databases">
        <authorList>
            <person name="Lavstsen T."/>
            <person name="Jespersen J.S."/>
        </authorList>
    </citation>
    <scope>NUCLEOTIDE SEQUENCE [LARGE SCALE GENOMIC DNA]</scope>
    <source>
        <strain evidence="16 17">B7-9</strain>
    </source>
</reference>
<comment type="subcellular location">
    <subcellularLocation>
        <location evidence="1">Cytoplasm</location>
    </subcellularLocation>
</comment>
<evidence type="ECO:0000256" key="2">
    <source>
        <dbReference type="ARBA" id="ARBA00004752"/>
    </source>
</evidence>
<keyword evidence="8" id="KW-0131">Cell cycle</keyword>
<evidence type="ECO:0000256" key="10">
    <source>
        <dbReference type="ARBA" id="ARBA00038367"/>
    </source>
</evidence>
<dbReference type="InterPro" id="IPR013792">
    <property type="entry name" value="RNA3'P_cycl/enolpyr_Trfase_a/b"/>
</dbReference>
<accession>A0A2H3KH89</accession>
<dbReference type="GO" id="GO:0008360">
    <property type="term" value="P:regulation of cell shape"/>
    <property type="evidence" value="ECO:0007669"/>
    <property type="project" value="UniProtKB-KW"/>
</dbReference>
<dbReference type="InterPro" id="IPR001986">
    <property type="entry name" value="Enolpyruvate_Tfrase_dom"/>
</dbReference>
<evidence type="ECO:0000313" key="17">
    <source>
        <dbReference type="Proteomes" id="UP000220922"/>
    </source>
</evidence>
<dbReference type="InterPro" id="IPR036968">
    <property type="entry name" value="Enolpyruvate_Tfrase_sf"/>
</dbReference>
<dbReference type="InterPro" id="IPR050068">
    <property type="entry name" value="MurA_subfamily"/>
</dbReference>
<name>A0A2H3KH89_9CHLR</name>
<dbReference type="CDD" id="cd01555">
    <property type="entry name" value="UdpNAET"/>
    <property type="match status" value="1"/>
</dbReference>
<dbReference type="Pfam" id="PF00275">
    <property type="entry name" value="EPSP_synthase"/>
    <property type="match status" value="1"/>
</dbReference>
<dbReference type="OrthoDB" id="9803760at2"/>
<dbReference type="NCBIfam" id="NF006873">
    <property type="entry name" value="PRK09369.1"/>
    <property type="match status" value="1"/>
</dbReference>
<dbReference type="AlphaFoldDB" id="A0A2H3KH89"/>
<sequence>MASDEFVYRIRGGEPVVGHLTALGAKNFATKAMVAALLADTPTQLLNCPPIGDVVITHSMLEAIGAKIHADGTTLTIDPTDITSSQVPIPDSGSNRIPILLLGALLHRFDEVAVPVVGGCRIGERPVDFHLMAIEHFGGTVTTTREGYVAHRRGRLRGTQIHLPYPSVGATETCLFLGVMAEGRSLIANAAIEPEIVELITMLRSMGAVIFTSAGREIVIEGVPQLLGTRMPILGDRIEAASWACLAGASDGDITVSGIDPNHLGNFLAHFQQVGGGFELLEPRKVRFFRRRELTPTVVETDVYPGFSTDWQQPFAIMLTQAHGISIIHETVYENRFGYLKALNELGANTQLTTHCLGGLDCRFSNQNHEHSAIIVGPTPLASDETMITIPDLRAGLAYIIAAAIARGTSYIRGIHLLERGYGDVVPRLTQMNLQIERVLR</sequence>
<evidence type="ECO:0000256" key="6">
    <source>
        <dbReference type="ARBA" id="ARBA00022960"/>
    </source>
</evidence>
<evidence type="ECO:0000256" key="3">
    <source>
        <dbReference type="ARBA" id="ARBA00022490"/>
    </source>
</evidence>
<keyword evidence="3" id="KW-0963">Cytoplasm</keyword>
<keyword evidence="6" id="KW-0133">Cell shape</keyword>
<proteinExistence type="inferred from homology"/>
<dbReference type="GO" id="GO:0009252">
    <property type="term" value="P:peptidoglycan biosynthetic process"/>
    <property type="evidence" value="ECO:0007669"/>
    <property type="project" value="UniProtKB-UniRule"/>
</dbReference>
<evidence type="ECO:0000256" key="9">
    <source>
        <dbReference type="ARBA" id="ARBA00023316"/>
    </source>
</evidence>
<keyword evidence="4" id="KW-0132">Cell division</keyword>
<evidence type="ECO:0000313" key="16">
    <source>
        <dbReference type="EMBL" id="PDV97113.1"/>
    </source>
</evidence>
<evidence type="ECO:0000256" key="1">
    <source>
        <dbReference type="ARBA" id="ARBA00004496"/>
    </source>
</evidence>
<dbReference type="EC" id="2.5.1.7" evidence="11 14"/>
<keyword evidence="9" id="KW-0961">Cell wall biogenesis/degradation</keyword>
<organism evidence="16 17">
    <name type="scientific">Candidatus Chloroploca asiatica</name>
    <dbReference type="NCBI Taxonomy" id="1506545"/>
    <lineage>
        <taxon>Bacteria</taxon>
        <taxon>Bacillati</taxon>
        <taxon>Chloroflexota</taxon>
        <taxon>Chloroflexia</taxon>
        <taxon>Chloroflexales</taxon>
        <taxon>Chloroflexineae</taxon>
        <taxon>Oscillochloridaceae</taxon>
        <taxon>Candidatus Chloroploca</taxon>
    </lineage>
</organism>
<comment type="similarity">
    <text evidence="10">Belongs to the EPSP synthase family. MurA subfamily.</text>
</comment>
<comment type="pathway">
    <text evidence="2">Cell wall biogenesis; peptidoglycan biosynthesis.</text>
</comment>
<keyword evidence="17" id="KW-1185">Reference proteome</keyword>
<evidence type="ECO:0000256" key="5">
    <source>
        <dbReference type="ARBA" id="ARBA00022679"/>
    </source>
</evidence>
<dbReference type="PANTHER" id="PTHR43783:SF1">
    <property type="entry name" value="UDP-N-ACETYLGLUCOSAMINE 1-CARBOXYVINYLTRANSFERASE"/>
    <property type="match status" value="1"/>
</dbReference>
<dbReference type="GO" id="GO:0008760">
    <property type="term" value="F:UDP-N-acetylglucosamine 1-carboxyvinyltransferase activity"/>
    <property type="evidence" value="ECO:0007669"/>
    <property type="project" value="UniProtKB-UniRule"/>
</dbReference>
<keyword evidence="7" id="KW-0573">Peptidoglycan synthesis</keyword>
<dbReference type="NCBIfam" id="TIGR01072">
    <property type="entry name" value="murA"/>
    <property type="match status" value="1"/>
</dbReference>
<dbReference type="Gene3D" id="3.65.10.10">
    <property type="entry name" value="Enolpyruvate transferase domain"/>
    <property type="match status" value="2"/>
</dbReference>
<dbReference type="InterPro" id="IPR005750">
    <property type="entry name" value="UDP_GlcNAc_COvinyl_MurA"/>
</dbReference>
<evidence type="ECO:0000256" key="8">
    <source>
        <dbReference type="ARBA" id="ARBA00023306"/>
    </source>
</evidence>
<dbReference type="Proteomes" id="UP000220922">
    <property type="component" value="Unassembled WGS sequence"/>
</dbReference>